<dbReference type="Proteomes" id="UP000663860">
    <property type="component" value="Unassembled WGS sequence"/>
</dbReference>
<protein>
    <submittedName>
        <fullName evidence="2">Uncharacterized protein</fullName>
    </submittedName>
</protein>
<accession>A0A813PKT6</accession>
<feature type="transmembrane region" description="Helical" evidence="1">
    <location>
        <begin position="113"/>
        <end position="135"/>
    </location>
</feature>
<name>A0A813PKT6_9BILA</name>
<organism evidence="2 3">
    <name type="scientific">Adineta steineri</name>
    <dbReference type="NCBI Taxonomy" id="433720"/>
    <lineage>
        <taxon>Eukaryota</taxon>
        <taxon>Metazoa</taxon>
        <taxon>Spiralia</taxon>
        <taxon>Gnathifera</taxon>
        <taxon>Rotifera</taxon>
        <taxon>Eurotatoria</taxon>
        <taxon>Bdelloidea</taxon>
        <taxon>Adinetida</taxon>
        <taxon>Adinetidae</taxon>
        <taxon>Adineta</taxon>
    </lineage>
</organism>
<reference evidence="2" key="1">
    <citation type="submission" date="2021-02" db="EMBL/GenBank/DDBJ databases">
        <authorList>
            <person name="Nowell W R."/>
        </authorList>
    </citation>
    <scope>NUCLEOTIDE SEQUENCE</scope>
</reference>
<feature type="transmembrane region" description="Helical" evidence="1">
    <location>
        <begin position="15"/>
        <end position="39"/>
    </location>
</feature>
<evidence type="ECO:0000313" key="2">
    <source>
        <dbReference type="EMBL" id="CAF0754334.1"/>
    </source>
</evidence>
<keyword evidence="1" id="KW-0472">Membrane</keyword>
<evidence type="ECO:0000313" key="3">
    <source>
        <dbReference type="Proteomes" id="UP000663860"/>
    </source>
</evidence>
<keyword evidence="1" id="KW-1133">Transmembrane helix</keyword>
<feature type="transmembrane region" description="Helical" evidence="1">
    <location>
        <begin position="82"/>
        <end position="101"/>
    </location>
</feature>
<evidence type="ECO:0000256" key="1">
    <source>
        <dbReference type="SAM" id="Phobius"/>
    </source>
</evidence>
<dbReference type="AlphaFoldDB" id="A0A813PKT6"/>
<sequence length="256" mass="29541">MHNKVSNEEHLSNTLTWIILIILVYCVSLIDTIHIYSIVLSGASSIITKQLTGTQEKTKKRSFQAPFTIKAHTLLHTHLHRLDTLILFYFYYNGITVQFSAMEHTAGFNDYNILYYTKIGLVIAWIILIIQVYFISLIDTNHVYSIVLSRASSIITKQLTGTQEKTKERSFQAPFTIKAHTLLHTYLHRLDTLILFYFYYNDIAVQFSAMGHTAGFFDDDDEGEHIIITAGVFIILTVHEHRKNISTIFNKDMNEE</sequence>
<comment type="caution">
    <text evidence="2">The sequence shown here is derived from an EMBL/GenBank/DDBJ whole genome shotgun (WGS) entry which is preliminary data.</text>
</comment>
<dbReference type="EMBL" id="CAJNOE010000024">
    <property type="protein sequence ID" value="CAF0754334.1"/>
    <property type="molecule type" value="Genomic_DNA"/>
</dbReference>
<gene>
    <name evidence="2" type="ORF">IZO911_LOCUS4341</name>
</gene>
<keyword evidence="1" id="KW-0812">Transmembrane</keyword>
<proteinExistence type="predicted"/>